<evidence type="ECO:0000256" key="6">
    <source>
        <dbReference type="ARBA" id="ARBA00022833"/>
    </source>
</evidence>
<dbReference type="InterPro" id="IPR027417">
    <property type="entry name" value="P-loop_NTPase"/>
</dbReference>
<feature type="compositionally biased region" description="Basic residues" evidence="8">
    <location>
        <begin position="633"/>
        <end position="644"/>
    </location>
</feature>
<feature type="region of interest" description="Disordered" evidence="8">
    <location>
        <begin position="621"/>
        <end position="644"/>
    </location>
</feature>
<keyword evidence="1" id="KW-0645">Protease</keyword>
<feature type="domain" description="(+)RNA virus helicase C-terminal" evidence="9">
    <location>
        <begin position="829"/>
        <end position="1124"/>
    </location>
</feature>
<evidence type="ECO:0000256" key="3">
    <source>
        <dbReference type="ARBA" id="ARBA00022801"/>
    </source>
</evidence>
<sequence>MDAKSTHVDFKSQAALDAGAVLLPGRVLLAVKDAQMPAVVEPVGSSPGPPGLIVPLSVDGFVVVEDLGWVSGLTKEPLGVHLRKMTPANMVWVSTHRHLTCWKGKLAEKLARGETTHRPVGGVVTYVGCIPDDLGASQASVVIRVNPAAAIASYAVGEVSVTKRGLFSNYGSLKCSHVLADCGTMTGVRRTSFLHPLWTTPLVQCCVLVSQAVGRPFPGRDAVVVPDIVVRRDQRPLVVPTPLWNQVCGYLLSTNDQPSLAQVTSYVRARCSRVVINSVVVQEHVPLDDWELTRLVIAAAVFAARDRFARTQGTKFAYDRLSKEQSSWGFMACLWGNTPWVNPDTLCDAALSDVSVVSLNQVDCDAVVALELPRFATPESIVKKFREEMAERRRNPFKVFPKVLNRLEKKVKRKVASKDHDIEMQSIRRGSVCSTDSTTPLLQQMYLDDMSLFDCDLSDFSGNSILETEEFSGGEKSSQGSIDTELDIVIPPDLVSLESTDSRDRTNPLYEATPRLYERQRKVLDENLEEKTVQLDLLVHSSSTATDDSAFVKWDLSGTKARKRRKRKGMRFAGSDASSPLGLEVFSDTPPNTELVRPVAKKGMDVSSSDEEISWAQLVANTEKMPQASPPKEKKKEKRPKPCHKPVIVPGNLFHFSDCGKLVNAANASLRRGGGVCGQFYSRHPILDTWKPLPIKPGEAEEDPVGHIHAVAADIRKGQSKLLTAEAYRAAHDRGGRVFPLLGAGIFGGDAMFSVRSFLNLPSGTLVVPRDHHLWKDPSFLALPQIALNHACGEKEKKEPQIKKGRTGFPGFAGESITFSFKGANVARNAVEKGKRHGTFGSLNSDVFPLLSCSDPDPVDVCNVKGPPGTGKTFMTAEWIKDRKISAAVLTPTNKLCQDWRTRGLSAYTFPKIVQAVRACRVLVVDEGSLVPECDVAAVVAVLKPEKVLVLGDVNQIPYADRDGCHLDQKGVSYVVPQTAALTVTRRCPQDVTAFYQTINKWQTTSTVARSLIWNPAPTDFSGLKICAVQNTKKNGFAEHTVHEVQGATVAEAELVLHPADINLFLRSPGHLMVALTRHEEKLYINDPTGQGAIRLGISAAHIRDVIAAKNDWIFTDGAKHQDT</sequence>
<dbReference type="PROSITE" id="PS51657">
    <property type="entry name" value="PSRV_HELICASE"/>
    <property type="match status" value="1"/>
</dbReference>
<keyword evidence="3" id="KW-0378">Hydrolase</keyword>
<keyword evidence="7" id="KW-0693">Viral RNA replication</keyword>
<dbReference type="EMBL" id="MG600006">
    <property type="protein sequence ID" value="AVM87267.1"/>
    <property type="molecule type" value="Genomic_RNA"/>
</dbReference>
<dbReference type="GO" id="GO:0046872">
    <property type="term" value="F:metal ion binding"/>
    <property type="evidence" value="ECO:0007669"/>
    <property type="project" value="UniProtKB-KW"/>
</dbReference>
<dbReference type="Pfam" id="PF01443">
    <property type="entry name" value="Viral_helicase1"/>
    <property type="match status" value="1"/>
</dbReference>
<dbReference type="InterPro" id="IPR043472">
    <property type="entry name" value="Macro_dom-like"/>
</dbReference>
<accession>A0A2P1GMP5</accession>
<name>A0A2P1GMP5_9VIRU</name>
<dbReference type="CDD" id="cd21557">
    <property type="entry name" value="Macro_X_Nsp3-like"/>
    <property type="match status" value="1"/>
</dbReference>
<dbReference type="GO" id="GO:0008234">
    <property type="term" value="F:cysteine-type peptidase activity"/>
    <property type="evidence" value="ECO:0007669"/>
    <property type="project" value="UniProtKB-KW"/>
</dbReference>
<dbReference type="SUPFAM" id="SSF52949">
    <property type="entry name" value="Macro domain-like"/>
    <property type="match status" value="1"/>
</dbReference>
<keyword evidence="5" id="KW-0788">Thiol protease</keyword>
<dbReference type="GO" id="GO:0006508">
    <property type="term" value="P:proteolysis"/>
    <property type="evidence" value="ECO:0007669"/>
    <property type="project" value="UniProtKB-KW"/>
</dbReference>
<dbReference type="Gene3D" id="3.40.50.300">
    <property type="entry name" value="P-loop containing nucleotide triphosphate hydrolases"/>
    <property type="match status" value="2"/>
</dbReference>
<evidence type="ECO:0000256" key="5">
    <source>
        <dbReference type="ARBA" id="ARBA00022807"/>
    </source>
</evidence>
<evidence type="ECO:0000256" key="1">
    <source>
        <dbReference type="ARBA" id="ARBA00022670"/>
    </source>
</evidence>
<evidence type="ECO:0000256" key="2">
    <source>
        <dbReference type="ARBA" id="ARBA00022723"/>
    </source>
</evidence>
<protein>
    <recommendedName>
        <fullName evidence="9">(+)RNA virus helicase C-terminal domain-containing protein</fullName>
    </recommendedName>
</protein>
<organism evidence="10">
    <name type="scientific">Wenling thamnaconus striatus hepevirus</name>
    <dbReference type="NCBI Taxonomy" id="2116400"/>
    <lineage>
        <taxon>Viruses</taxon>
        <taxon>Riboviria</taxon>
        <taxon>Orthornavirae</taxon>
        <taxon>Kitrinoviricota</taxon>
        <taxon>Alsuviricetes</taxon>
        <taxon>Hepelivirales</taxon>
        <taxon>Hepeviridae</taxon>
    </lineage>
</organism>
<dbReference type="GO" id="GO:0004386">
    <property type="term" value="F:helicase activity"/>
    <property type="evidence" value="ECO:0007669"/>
    <property type="project" value="UniProtKB-KW"/>
</dbReference>
<dbReference type="InterPro" id="IPR044371">
    <property type="entry name" value="Macro_X_NSP3-like"/>
</dbReference>
<dbReference type="SUPFAM" id="SSF52540">
    <property type="entry name" value="P-loop containing nucleoside triphosphate hydrolases"/>
    <property type="match status" value="1"/>
</dbReference>
<keyword evidence="4" id="KW-0067">ATP-binding</keyword>
<keyword evidence="6" id="KW-0862">Zinc</keyword>
<dbReference type="InterPro" id="IPR027351">
    <property type="entry name" value="(+)RNA_virus_helicase_core_dom"/>
</dbReference>
<keyword evidence="4" id="KW-0347">Helicase</keyword>
<evidence type="ECO:0000313" key="10">
    <source>
        <dbReference type="EMBL" id="AVM87267.1"/>
    </source>
</evidence>
<evidence type="ECO:0000256" key="7">
    <source>
        <dbReference type="ARBA" id="ARBA00022953"/>
    </source>
</evidence>
<dbReference type="GO" id="GO:0005524">
    <property type="term" value="F:ATP binding"/>
    <property type="evidence" value="ECO:0007669"/>
    <property type="project" value="InterPro"/>
</dbReference>
<evidence type="ECO:0000256" key="4">
    <source>
        <dbReference type="ARBA" id="ARBA00022806"/>
    </source>
</evidence>
<dbReference type="InterPro" id="IPR002589">
    <property type="entry name" value="Macro_dom"/>
</dbReference>
<dbReference type="Gene3D" id="3.40.220.10">
    <property type="entry name" value="Leucine Aminopeptidase, subunit E, domain 1"/>
    <property type="match status" value="1"/>
</dbReference>
<dbReference type="SMART" id="SM00506">
    <property type="entry name" value="A1pp"/>
    <property type="match status" value="1"/>
</dbReference>
<evidence type="ECO:0000256" key="8">
    <source>
        <dbReference type="SAM" id="MobiDB-lite"/>
    </source>
</evidence>
<keyword evidence="2" id="KW-0479">Metal-binding</keyword>
<keyword evidence="4" id="KW-0547">Nucleotide-binding</keyword>
<proteinExistence type="predicted"/>
<reference evidence="10" key="1">
    <citation type="journal article" date="2018" name="Nature">
        <title>The evolutionary history of vertebrate RNA viruses.</title>
        <authorList>
            <person name="Shi M."/>
            <person name="Lin X.D."/>
            <person name="Chen X."/>
            <person name="Tian J.H."/>
            <person name="Chen L.J."/>
            <person name="Li K."/>
            <person name="Wang W."/>
            <person name="Eden J.S."/>
            <person name="Shen J.J."/>
            <person name="Liu L."/>
            <person name="Holmes E.C."/>
            <person name="Zhang Y.Z."/>
        </authorList>
    </citation>
    <scope>NUCLEOTIDE SEQUENCE</scope>
    <source>
        <strain evidence="10">XTXMC52146</strain>
    </source>
</reference>
<evidence type="ECO:0000259" key="9">
    <source>
        <dbReference type="PROSITE" id="PS51657"/>
    </source>
</evidence>